<evidence type="ECO:0000313" key="2">
    <source>
        <dbReference type="EMBL" id="KAK5992511.1"/>
    </source>
</evidence>
<dbReference type="EMBL" id="JAVFKD010000012">
    <property type="protein sequence ID" value="KAK5992511.1"/>
    <property type="molecule type" value="Genomic_DNA"/>
</dbReference>
<reference evidence="2 3" key="1">
    <citation type="submission" date="2024-01" db="EMBL/GenBank/DDBJ databases">
        <title>Complete genome of Cladobotryum mycophilum ATHUM6906.</title>
        <authorList>
            <person name="Christinaki A.C."/>
            <person name="Myridakis A.I."/>
            <person name="Kouvelis V.N."/>
        </authorList>
    </citation>
    <scope>NUCLEOTIDE SEQUENCE [LARGE SCALE GENOMIC DNA]</scope>
    <source>
        <strain evidence="2 3">ATHUM6906</strain>
    </source>
</reference>
<accession>A0ABR0SLD8</accession>
<comment type="caution">
    <text evidence="2">The sequence shown here is derived from an EMBL/GenBank/DDBJ whole genome shotgun (WGS) entry which is preliminary data.</text>
</comment>
<organism evidence="2 3">
    <name type="scientific">Cladobotryum mycophilum</name>
    <dbReference type="NCBI Taxonomy" id="491253"/>
    <lineage>
        <taxon>Eukaryota</taxon>
        <taxon>Fungi</taxon>
        <taxon>Dikarya</taxon>
        <taxon>Ascomycota</taxon>
        <taxon>Pezizomycotina</taxon>
        <taxon>Sordariomycetes</taxon>
        <taxon>Hypocreomycetidae</taxon>
        <taxon>Hypocreales</taxon>
        <taxon>Hypocreaceae</taxon>
        <taxon>Cladobotryum</taxon>
    </lineage>
</organism>
<evidence type="ECO:0000256" key="1">
    <source>
        <dbReference type="SAM" id="MobiDB-lite"/>
    </source>
</evidence>
<evidence type="ECO:0008006" key="4">
    <source>
        <dbReference type="Google" id="ProtNLM"/>
    </source>
</evidence>
<protein>
    <recommendedName>
        <fullName evidence="4">F-box domain-containing protein</fullName>
    </recommendedName>
</protein>
<sequence length="587" mass="66153">MGEPMGILHDAEEAHTTRSLTDAELADCQQDHEMKADDSDDSDFTPLMTSSMVASLNTTSSPVSPGPSSPSFRLAKSTSFVCCLGDSENDSDLTDCDQSSEGPPDNTMIQNMPATHFEHLPTEVHEAILDHIFGYCVSVTSRSAMRISSLTKGWSTAFRHSRRRELTALALVNHTWRVLVQQRLFRHIKLKATVDSIENAIMFLAEKEHLSSYVKHIEIWFPVFQPTYGPLAMSNTLTLPTVTTDGLTNATYTLPANNCTLEEVFRFVALVLPRTKVLTLEGGERRKAPKVVHFNKMNPDIMAEDTSQLRTLESIRTLVTKGQWNLMREGPDFLTIMNALPNLEEWQGSYSKPKSKSYITATDFLPTLPSHVTNLSLCMENDYRREGVMPAFYYKVTQKAHICASLAQILPSLEHFAYTGRICHHLFDAAMRLADPLTSRLKSVDITVKNCCRQAYSFHESGSGIQDMAFIEAFEKLVVSAVRSMEKFKCLEYLRIRFVDLDSVLPPLNPYFLMQNGLCSGVWSEFLVAEIDRVRPGTKYVELSETFGNIVYSKDGRMIIAPEYQRTRLASLKLSNYRSLATRMTIQ</sequence>
<name>A0ABR0SLD8_9HYPO</name>
<dbReference type="Proteomes" id="UP001338125">
    <property type="component" value="Unassembled WGS sequence"/>
</dbReference>
<evidence type="ECO:0000313" key="3">
    <source>
        <dbReference type="Proteomes" id="UP001338125"/>
    </source>
</evidence>
<gene>
    <name evidence="2" type="ORF">PT974_05922</name>
</gene>
<keyword evidence="3" id="KW-1185">Reference proteome</keyword>
<proteinExistence type="predicted"/>
<feature type="region of interest" description="Disordered" evidence="1">
    <location>
        <begin position="1"/>
        <end position="49"/>
    </location>
</feature>